<dbReference type="Proteomes" id="UP000018851">
    <property type="component" value="Chromosome"/>
</dbReference>
<proteinExistence type="predicted"/>
<protein>
    <submittedName>
        <fullName evidence="1">Uncharacterized protein</fullName>
    </submittedName>
</protein>
<dbReference type="AlphaFoldDB" id="W0ADR9"/>
<organism evidence="1 2">
    <name type="scientific">Sphingomonas sanxanigenens DSM 19645 = NX02</name>
    <dbReference type="NCBI Taxonomy" id="1123269"/>
    <lineage>
        <taxon>Bacteria</taxon>
        <taxon>Pseudomonadati</taxon>
        <taxon>Pseudomonadota</taxon>
        <taxon>Alphaproteobacteria</taxon>
        <taxon>Sphingomonadales</taxon>
        <taxon>Sphingomonadaceae</taxon>
        <taxon>Sphingomonas</taxon>
    </lineage>
</organism>
<accession>W0ADR9</accession>
<sequence length="107" mass="11815">MFAPALLAAAPATAQAPAAARCVEDEKPPVACRMQVTTRKGVRDLRFDVGGRQIRFVGRAQGRWWSGTLDGKPAMGFERNRGHVVFSTTDLTRTFAWFYPASEHGTY</sequence>
<gene>
    <name evidence="1" type="ORF">NX02_15015</name>
</gene>
<dbReference type="STRING" id="1123269.NX02_15015"/>
<reference evidence="1 2" key="1">
    <citation type="submission" date="2013-07" db="EMBL/GenBank/DDBJ databases">
        <title>Completed genome of Sphingomonas sanxanigenens NX02.</title>
        <authorList>
            <person name="Ma T."/>
            <person name="Huang H."/>
            <person name="Wu M."/>
            <person name="Li X."/>
            <person name="Li G."/>
        </authorList>
    </citation>
    <scope>NUCLEOTIDE SEQUENCE [LARGE SCALE GENOMIC DNA]</scope>
    <source>
        <strain evidence="1 2">NX02</strain>
    </source>
</reference>
<name>W0ADR9_9SPHN</name>
<keyword evidence="2" id="KW-1185">Reference proteome</keyword>
<evidence type="ECO:0000313" key="1">
    <source>
        <dbReference type="EMBL" id="AHE54687.1"/>
    </source>
</evidence>
<dbReference type="PATRIC" id="fig|1123269.5.peg.2929"/>
<dbReference type="eggNOG" id="ENOG5030VG9">
    <property type="taxonomic scope" value="Bacteria"/>
</dbReference>
<evidence type="ECO:0000313" key="2">
    <source>
        <dbReference type="Proteomes" id="UP000018851"/>
    </source>
</evidence>
<dbReference type="KEGG" id="ssan:NX02_15015"/>
<dbReference type="HOGENOM" id="CLU_2208371_0_0_5"/>
<dbReference type="EMBL" id="CP006644">
    <property type="protein sequence ID" value="AHE54687.1"/>
    <property type="molecule type" value="Genomic_DNA"/>
</dbReference>